<feature type="transmembrane region" description="Helical" evidence="5">
    <location>
        <begin position="330"/>
        <end position="350"/>
    </location>
</feature>
<evidence type="ECO:0000256" key="2">
    <source>
        <dbReference type="ARBA" id="ARBA00022692"/>
    </source>
</evidence>
<feature type="transmembrane region" description="Helical" evidence="5">
    <location>
        <begin position="241"/>
        <end position="261"/>
    </location>
</feature>
<reference evidence="6" key="1">
    <citation type="submission" date="2022-05" db="EMBL/GenBank/DDBJ databases">
        <title>Jatrophihabitans sp. SB3-54 whole genome sequence.</title>
        <authorList>
            <person name="Suh M.K."/>
            <person name="Eom M.K."/>
            <person name="Kim J.S."/>
            <person name="Kim H.S."/>
            <person name="Do H.E."/>
            <person name="Shin Y.K."/>
            <person name="Lee J.-S."/>
        </authorList>
    </citation>
    <scope>NUCLEOTIDE SEQUENCE</scope>
    <source>
        <strain evidence="6">SB3-54</strain>
    </source>
</reference>
<evidence type="ECO:0000256" key="5">
    <source>
        <dbReference type="SAM" id="Phobius"/>
    </source>
</evidence>
<comment type="subcellular location">
    <subcellularLocation>
        <location evidence="1">Membrane</location>
        <topology evidence="1">Multi-pass membrane protein</topology>
    </subcellularLocation>
</comment>
<keyword evidence="3 5" id="KW-1133">Transmembrane helix</keyword>
<feature type="transmembrane region" description="Helical" evidence="5">
    <location>
        <begin position="212"/>
        <end position="235"/>
    </location>
</feature>
<name>A0ABY7JY27_9ACTN</name>
<keyword evidence="4 5" id="KW-0472">Membrane</keyword>
<dbReference type="Proteomes" id="UP001164693">
    <property type="component" value="Chromosome"/>
</dbReference>
<evidence type="ECO:0000256" key="1">
    <source>
        <dbReference type="ARBA" id="ARBA00004141"/>
    </source>
</evidence>
<evidence type="ECO:0000256" key="3">
    <source>
        <dbReference type="ARBA" id="ARBA00022989"/>
    </source>
</evidence>
<feature type="transmembrane region" description="Helical" evidence="5">
    <location>
        <begin position="268"/>
        <end position="290"/>
    </location>
</feature>
<dbReference type="PANTHER" id="PTHR43077">
    <property type="entry name" value="TRANSPORT PERMEASE YVFS-RELATED"/>
    <property type="match status" value="1"/>
</dbReference>
<accession>A0ABY7JY27</accession>
<evidence type="ECO:0000313" key="6">
    <source>
        <dbReference type="EMBL" id="WAX56900.1"/>
    </source>
</evidence>
<evidence type="ECO:0008006" key="8">
    <source>
        <dbReference type="Google" id="ProtNLM"/>
    </source>
</evidence>
<keyword evidence="7" id="KW-1185">Reference proteome</keyword>
<sequence>MGGHPHGAHGAHEAHPAERRPPLLAEWRDAVTPRAVALVVGVLLLQLGFILSYAGAFHDPKPHRIALGVVAPAGAPAGAARQTVERLNALDGQPLHATVVTSEASAVDKIRGRDLDGALIAGSSGTDRLLVASAEGGSLSGALTSVMTQVETAQQRTVSVEDIVSAAKGDARGLTAFYLAVGWVVGGYLVASILAISAGAKPANARRARVRLGALALYSIVSGIGGALIVGPILGALSRSFWTLTGFGALVVFAVGAFTMAIQALTGVLGIGIAVLLFVVLGNPSAGGAYPGPMLPGFWRAIGPFLPPGAGTSGIRGIVYFDGARTLQPLLVSLAYALVGAVVLLLVSAARRHSAEIRSAPA</sequence>
<dbReference type="PANTHER" id="PTHR43077:SF5">
    <property type="entry name" value="PHAGE INFECTION PROTEIN"/>
    <property type="match status" value="1"/>
</dbReference>
<proteinExistence type="predicted"/>
<dbReference type="RefSeq" id="WP_269443436.1">
    <property type="nucleotide sequence ID" value="NZ_CP097463.1"/>
</dbReference>
<organism evidence="6 7">
    <name type="scientific">Jatrophihabitans cynanchi</name>
    <dbReference type="NCBI Taxonomy" id="2944128"/>
    <lineage>
        <taxon>Bacteria</taxon>
        <taxon>Bacillati</taxon>
        <taxon>Actinomycetota</taxon>
        <taxon>Actinomycetes</taxon>
        <taxon>Jatrophihabitantales</taxon>
        <taxon>Jatrophihabitantaceae</taxon>
        <taxon>Jatrophihabitans</taxon>
    </lineage>
</organism>
<dbReference type="EMBL" id="CP097463">
    <property type="protein sequence ID" value="WAX56900.1"/>
    <property type="molecule type" value="Genomic_DNA"/>
</dbReference>
<evidence type="ECO:0000313" key="7">
    <source>
        <dbReference type="Proteomes" id="UP001164693"/>
    </source>
</evidence>
<gene>
    <name evidence="6" type="ORF">M6B22_20600</name>
</gene>
<keyword evidence="2 5" id="KW-0812">Transmembrane</keyword>
<evidence type="ECO:0000256" key="4">
    <source>
        <dbReference type="ARBA" id="ARBA00023136"/>
    </source>
</evidence>
<protein>
    <recommendedName>
        <fullName evidence="8">DUF3533 domain-containing protein</fullName>
    </recommendedName>
</protein>
<feature type="transmembrane region" description="Helical" evidence="5">
    <location>
        <begin position="35"/>
        <end position="54"/>
    </location>
</feature>
<feature type="transmembrane region" description="Helical" evidence="5">
    <location>
        <begin position="176"/>
        <end position="200"/>
    </location>
</feature>
<dbReference type="InterPro" id="IPR051328">
    <property type="entry name" value="T7SS_ABC-Transporter"/>
</dbReference>